<dbReference type="NCBIfam" id="NF002320">
    <property type="entry name" value="PRK01259.1"/>
    <property type="match status" value="1"/>
</dbReference>
<gene>
    <name evidence="9" type="primary">prs</name>
    <name evidence="11" type="ORF">ACFQ47_10215</name>
</gene>
<dbReference type="NCBIfam" id="TIGR01251">
    <property type="entry name" value="ribP_PPkin"/>
    <property type="match status" value="1"/>
</dbReference>
<keyword evidence="6 9" id="KW-0067">ATP-binding</keyword>
<dbReference type="GO" id="GO:0004749">
    <property type="term" value="F:ribose phosphate diphosphokinase activity"/>
    <property type="evidence" value="ECO:0007669"/>
    <property type="project" value="UniProtKB-EC"/>
</dbReference>
<comment type="function">
    <text evidence="9">Involved in the biosynthesis of the central metabolite phospho-alpha-D-ribosyl-1-pyrophosphate (PRPP) via the transfer of pyrophosphoryl group from ATP to 1-hydroxyl of ribose-5-phosphate (Rib-5-P).</text>
</comment>
<sequence>MAGLKLFTLNGNLPLAKKVAEEVGLPLSPASVKHFADGEIQIDLDDSVRGADVFVIQPVSAPVNENLMELLIMIDALRRASAHRINVVVPYYGYARADRKARSREPITAKLIANLLEMDGIDRFVAVDLHADQLQGFFDIPVDHLKAKNLFADYFASKHFGDNVVVVAPDHSGTKRARSLAELLHAPIAIIDKREEDTIGVIGDVKGKHAIIIDDIIDTGNSVVEAYGALKTAGVLDIYAAATHPVFSKGAAARLATLDLQEIVVTDTIEVAPENHLPNLVTLSVGKMLGQAIHLISTNQSIHSLFERKD</sequence>
<feature type="binding site" evidence="9">
    <location>
        <position position="130"/>
    </location>
    <ligand>
        <name>Mg(2+)</name>
        <dbReference type="ChEBI" id="CHEBI:18420"/>
    </ligand>
</feature>
<feature type="binding site" evidence="9">
    <location>
        <position position="214"/>
    </location>
    <ligand>
        <name>D-ribose 5-phosphate</name>
        <dbReference type="ChEBI" id="CHEBI:78346"/>
    </ligand>
</feature>
<dbReference type="InterPro" id="IPR000836">
    <property type="entry name" value="PRTase_dom"/>
</dbReference>
<reference evidence="12" key="1">
    <citation type="journal article" date="2019" name="Int. J. Syst. Evol. Microbiol.">
        <title>The Global Catalogue of Microorganisms (GCM) 10K type strain sequencing project: providing services to taxonomists for standard genome sequencing and annotation.</title>
        <authorList>
            <consortium name="The Broad Institute Genomics Platform"/>
            <consortium name="The Broad Institute Genome Sequencing Center for Infectious Disease"/>
            <person name="Wu L."/>
            <person name="Ma J."/>
        </authorList>
    </citation>
    <scope>NUCLEOTIDE SEQUENCE [LARGE SCALE GENOMIC DNA]</scope>
    <source>
        <strain evidence="12">CCM 8947</strain>
    </source>
</reference>
<dbReference type="EC" id="2.7.6.1" evidence="9"/>
<keyword evidence="9" id="KW-0963">Cytoplasm</keyword>
<dbReference type="RefSeq" id="WP_125698242.1">
    <property type="nucleotide sequence ID" value="NZ_JBHTOG010000053.1"/>
</dbReference>
<feature type="domain" description="Ribose-phosphate pyrophosphokinase N-terminal" evidence="10">
    <location>
        <begin position="4"/>
        <end position="120"/>
    </location>
</feature>
<comment type="similarity">
    <text evidence="9">Belongs to the ribose-phosphate pyrophosphokinase family. Class I subfamily.</text>
</comment>
<evidence type="ECO:0000256" key="3">
    <source>
        <dbReference type="ARBA" id="ARBA00022727"/>
    </source>
</evidence>
<organism evidence="11 12">
    <name type="scientific">Lacticaseibacillus yichunensis</name>
    <dbReference type="NCBI Taxonomy" id="2486015"/>
    <lineage>
        <taxon>Bacteria</taxon>
        <taxon>Bacillati</taxon>
        <taxon>Bacillota</taxon>
        <taxon>Bacilli</taxon>
        <taxon>Lactobacillales</taxon>
        <taxon>Lactobacillaceae</taxon>
        <taxon>Lacticaseibacillus</taxon>
    </lineage>
</organism>
<dbReference type="Pfam" id="PF13793">
    <property type="entry name" value="Pribosyltran_N"/>
    <property type="match status" value="1"/>
</dbReference>
<dbReference type="PANTHER" id="PTHR10210">
    <property type="entry name" value="RIBOSE-PHOSPHATE DIPHOSPHOKINASE FAMILY MEMBER"/>
    <property type="match status" value="1"/>
</dbReference>
<protein>
    <recommendedName>
        <fullName evidence="9">Ribose-phosphate pyrophosphokinase</fullName>
        <shortName evidence="9">RPPK</shortName>
        <ecNumber evidence="9">2.7.6.1</ecNumber>
    </recommendedName>
    <alternativeName>
        <fullName evidence="9">5-phospho-D-ribosyl alpha-1-diphosphate synthase</fullName>
    </alternativeName>
    <alternativeName>
        <fullName evidence="9">Phosphoribosyl diphosphate synthase</fullName>
    </alternativeName>
    <alternativeName>
        <fullName evidence="9">Phosphoribosyl pyrophosphate synthase</fullName>
        <shortName evidence="9">P-Rib-PP synthase</shortName>
        <shortName evidence="9">PRPP synthase</shortName>
        <shortName evidence="9">PRPPase</shortName>
    </alternativeName>
</protein>
<dbReference type="SUPFAM" id="SSF53271">
    <property type="entry name" value="PRTase-like"/>
    <property type="match status" value="1"/>
</dbReference>
<feature type="binding site" evidence="9">
    <location>
        <begin position="37"/>
        <end position="39"/>
    </location>
    <ligand>
        <name>ATP</name>
        <dbReference type="ChEBI" id="CHEBI:30616"/>
    </ligand>
</feature>
<dbReference type="InterPro" id="IPR029057">
    <property type="entry name" value="PRTase-like"/>
</dbReference>
<evidence type="ECO:0000256" key="2">
    <source>
        <dbReference type="ARBA" id="ARBA00022723"/>
    </source>
</evidence>
<evidence type="ECO:0000256" key="5">
    <source>
        <dbReference type="ARBA" id="ARBA00022777"/>
    </source>
</evidence>
<dbReference type="PANTHER" id="PTHR10210:SF41">
    <property type="entry name" value="RIBOSE-PHOSPHATE PYROPHOSPHOKINASE 1, CHLOROPLASTIC"/>
    <property type="match status" value="1"/>
</dbReference>
<keyword evidence="2 9" id="KW-0479">Metal-binding</keyword>
<feature type="binding site" evidence="9">
    <location>
        <position position="170"/>
    </location>
    <ligand>
        <name>Mg(2+)</name>
        <dbReference type="ChEBI" id="CHEBI:18420"/>
    </ligand>
</feature>
<evidence type="ECO:0000256" key="7">
    <source>
        <dbReference type="ARBA" id="ARBA00022842"/>
    </source>
</evidence>
<keyword evidence="3 9" id="KW-0545">Nucleotide biosynthesis</keyword>
<dbReference type="InterPro" id="IPR029099">
    <property type="entry name" value="Pribosyltran_N"/>
</dbReference>
<keyword evidence="12" id="KW-1185">Reference proteome</keyword>
<dbReference type="Pfam" id="PF14572">
    <property type="entry name" value="Pribosyl_synth"/>
    <property type="match status" value="1"/>
</dbReference>
<comment type="catalytic activity">
    <reaction evidence="8 9">
        <text>D-ribose 5-phosphate + ATP = 5-phospho-alpha-D-ribose 1-diphosphate + AMP + H(+)</text>
        <dbReference type="Rhea" id="RHEA:15609"/>
        <dbReference type="ChEBI" id="CHEBI:15378"/>
        <dbReference type="ChEBI" id="CHEBI:30616"/>
        <dbReference type="ChEBI" id="CHEBI:58017"/>
        <dbReference type="ChEBI" id="CHEBI:78346"/>
        <dbReference type="ChEBI" id="CHEBI:456215"/>
        <dbReference type="EC" id="2.7.6.1"/>
    </reaction>
</comment>
<accession>A0ABW4CS55</accession>
<dbReference type="HAMAP" id="MF_00583_B">
    <property type="entry name" value="RibP_PPkinase_B"/>
    <property type="match status" value="1"/>
</dbReference>
<evidence type="ECO:0000256" key="6">
    <source>
        <dbReference type="ARBA" id="ARBA00022840"/>
    </source>
</evidence>
<evidence type="ECO:0000313" key="11">
    <source>
        <dbReference type="EMBL" id="MFD1433039.1"/>
    </source>
</evidence>
<dbReference type="Gene3D" id="3.40.50.2020">
    <property type="match status" value="2"/>
</dbReference>
<keyword evidence="7 9" id="KW-0460">Magnesium</keyword>
<evidence type="ECO:0000256" key="4">
    <source>
        <dbReference type="ARBA" id="ARBA00022741"/>
    </source>
</evidence>
<keyword evidence="4 9" id="KW-0547">Nucleotide-binding</keyword>
<keyword evidence="5 9" id="KW-0418">Kinase</keyword>
<comment type="caution">
    <text evidence="11">The sequence shown here is derived from an EMBL/GenBank/DDBJ whole genome shotgun (WGS) entry which is preliminary data.</text>
</comment>
<dbReference type="CDD" id="cd06223">
    <property type="entry name" value="PRTases_typeI"/>
    <property type="match status" value="1"/>
</dbReference>
<proteinExistence type="inferred from homology"/>
<evidence type="ECO:0000313" key="12">
    <source>
        <dbReference type="Proteomes" id="UP001597192"/>
    </source>
</evidence>
<dbReference type="EMBL" id="JBHTOG010000053">
    <property type="protein sequence ID" value="MFD1433039.1"/>
    <property type="molecule type" value="Genomic_DNA"/>
</dbReference>
<feature type="active site" evidence="9">
    <location>
        <position position="193"/>
    </location>
</feature>
<dbReference type="InterPro" id="IPR037515">
    <property type="entry name" value="Rib-P_diPkinase_bac"/>
</dbReference>
<dbReference type="InterPro" id="IPR005946">
    <property type="entry name" value="Rib-P_diPkinase"/>
</dbReference>
<evidence type="ECO:0000259" key="10">
    <source>
        <dbReference type="Pfam" id="PF13793"/>
    </source>
</evidence>
<feature type="binding site" evidence="9">
    <location>
        <begin position="218"/>
        <end position="222"/>
    </location>
    <ligand>
        <name>D-ribose 5-phosphate</name>
        <dbReference type="ChEBI" id="CHEBI:78346"/>
    </ligand>
</feature>
<name>A0ABW4CS55_9LACO</name>
<comment type="pathway">
    <text evidence="9">Metabolic intermediate biosynthesis; 5-phospho-alpha-D-ribose 1-diphosphate biosynthesis; 5-phospho-alpha-D-ribose 1-diphosphate from D-ribose 5-phosphate (route I): step 1/1.</text>
</comment>
<comment type="cofactor">
    <cofactor evidence="9">
        <name>Mg(2+)</name>
        <dbReference type="ChEBI" id="CHEBI:18420"/>
    </cofactor>
    <text evidence="9">Binds 2 Mg(2+) ions per subunit.</text>
</comment>
<evidence type="ECO:0000256" key="1">
    <source>
        <dbReference type="ARBA" id="ARBA00022679"/>
    </source>
</evidence>
<comment type="subunit">
    <text evidence="9">Homohexamer.</text>
</comment>
<dbReference type="SMART" id="SM01400">
    <property type="entry name" value="Pribosyltran_N"/>
    <property type="match status" value="1"/>
</dbReference>
<evidence type="ECO:0000256" key="8">
    <source>
        <dbReference type="ARBA" id="ARBA00049535"/>
    </source>
</evidence>
<keyword evidence="1 9" id="KW-0808">Transferase</keyword>
<dbReference type="Proteomes" id="UP001597192">
    <property type="component" value="Unassembled WGS sequence"/>
</dbReference>
<comment type="subcellular location">
    <subcellularLocation>
        <location evidence="9">Cytoplasm</location>
    </subcellularLocation>
</comment>
<comment type="caution">
    <text evidence="9">Lacks conserved residue(s) required for the propagation of feature annotation.</text>
</comment>
<evidence type="ECO:0000256" key="9">
    <source>
        <dbReference type="HAMAP-Rule" id="MF_00583"/>
    </source>
</evidence>